<dbReference type="PATRIC" id="fig|1177179.3.peg.1436"/>
<dbReference type="GO" id="GO:1990195">
    <property type="term" value="C:macrolide transmembrane transporter complex"/>
    <property type="evidence" value="ECO:0007669"/>
    <property type="project" value="InterPro"/>
</dbReference>
<keyword evidence="4" id="KW-0997">Cell inner membrane</keyword>
<accession>L0WG28</accession>
<protein>
    <submittedName>
        <fullName evidence="11">ABC transporter membrane protein</fullName>
    </submittedName>
</protein>
<dbReference type="InterPro" id="IPR058624">
    <property type="entry name" value="MdtA-like_HH"/>
</dbReference>
<feature type="coiled-coil region" evidence="7">
    <location>
        <begin position="104"/>
        <end position="138"/>
    </location>
</feature>
<evidence type="ECO:0000256" key="4">
    <source>
        <dbReference type="ARBA" id="ARBA00022519"/>
    </source>
</evidence>
<feature type="domain" description="Multidrug resistance protein MdtA-like barrel-sandwich hybrid" evidence="9">
    <location>
        <begin position="65"/>
        <end position="217"/>
    </location>
</feature>
<evidence type="ECO:0000313" key="11">
    <source>
        <dbReference type="EMBL" id="EKF74780.1"/>
    </source>
</evidence>
<evidence type="ECO:0000259" key="9">
    <source>
        <dbReference type="Pfam" id="PF25917"/>
    </source>
</evidence>
<dbReference type="InterPro" id="IPR006143">
    <property type="entry name" value="RND_pump_MFP"/>
</dbReference>
<dbReference type="OrthoDB" id="9791520at2"/>
<dbReference type="Gene3D" id="2.40.50.100">
    <property type="match status" value="1"/>
</dbReference>
<evidence type="ECO:0000256" key="3">
    <source>
        <dbReference type="ARBA" id="ARBA00022475"/>
    </source>
</evidence>
<name>L0WG28_9GAMM</name>
<gene>
    <name evidence="11" type="ORF">A11A3_07148</name>
</gene>
<dbReference type="GO" id="GO:0030313">
    <property type="term" value="C:cell envelope"/>
    <property type="evidence" value="ECO:0007669"/>
    <property type="project" value="UniProtKB-SubCell"/>
</dbReference>
<keyword evidence="6" id="KW-0472">Membrane</keyword>
<dbReference type="InterPro" id="IPR058625">
    <property type="entry name" value="MdtA-like_BSH"/>
</dbReference>
<comment type="caution">
    <text evidence="11">The sequence shown here is derived from an EMBL/GenBank/DDBJ whole genome shotgun (WGS) entry which is preliminary data.</text>
</comment>
<dbReference type="eggNOG" id="COG0845">
    <property type="taxonomic scope" value="Bacteria"/>
</dbReference>
<dbReference type="PANTHER" id="PTHR30469">
    <property type="entry name" value="MULTIDRUG RESISTANCE PROTEIN MDTA"/>
    <property type="match status" value="1"/>
</dbReference>
<evidence type="ECO:0000259" key="8">
    <source>
        <dbReference type="Pfam" id="PF25876"/>
    </source>
</evidence>
<evidence type="ECO:0000256" key="7">
    <source>
        <dbReference type="SAM" id="Coils"/>
    </source>
</evidence>
<keyword evidence="3" id="KW-1003">Cell membrane</keyword>
<evidence type="ECO:0000256" key="6">
    <source>
        <dbReference type="ARBA" id="ARBA00023136"/>
    </source>
</evidence>
<dbReference type="SUPFAM" id="SSF111369">
    <property type="entry name" value="HlyD-like secretion proteins"/>
    <property type="match status" value="1"/>
</dbReference>
<dbReference type="Pfam" id="PF25876">
    <property type="entry name" value="HH_MFP_RND"/>
    <property type="match status" value="1"/>
</dbReference>
<dbReference type="GO" id="GO:0019898">
    <property type="term" value="C:extrinsic component of membrane"/>
    <property type="evidence" value="ECO:0007669"/>
    <property type="project" value="InterPro"/>
</dbReference>
<dbReference type="RefSeq" id="WP_008928610.1">
    <property type="nucleotide sequence ID" value="NZ_AMRJ01000008.1"/>
</dbReference>
<dbReference type="PANTHER" id="PTHR30469:SF33">
    <property type="entry name" value="SLR1207 PROTEIN"/>
    <property type="match status" value="1"/>
</dbReference>
<organism evidence="11 12">
    <name type="scientific">Alcanivorax hongdengensis A-11-3</name>
    <dbReference type="NCBI Taxonomy" id="1177179"/>
    <lineage>
        <taxon>Bacteria</taxon>
        <taxon>Pseudomonadati</taxon>
        <taxon>Pseudomonadota</taxon>
        <taxon>Gammaproteobacteria</taxon>
        <taxon>Oceanospirillales</taxon>
        <taxon>Alcanivoracaceae</taxon>
        <taxon>Alcanivorax</taxon>
    </lineage>
</organism>
<proteinExistence type="inferred from homology"/>
<dbReference type="AlphaFoldDB" id="L0WG28"/>
<feature type="domain" description="Multidrug resistance protein MdtA-like alpha-helical hairpin" evidence="8">
    <location>
        <begin position="111"/>
        <end position="189"/>
    </location>
</feature>
<dbReference type="NCBIfam" id="TIGR01730">
    <property type="entry name" value="RND_mfp"/>
    <property type="match status" value="1"/>
</dbReference>
<keyword evidence="12" id="KW-1185">Reference proteome</keyword>
<dbReference type="Pfam" id="PF25917">
    <property type="entry name" value="BSH_RND"/>
    <property type="match status" value="1"/>
</dbReference>
<dbReference type="InterPro" id="IPR030190">
    <property type="entry name" value="MacA_alpha-hairpin_sf"/>
</dbReference>
<comment type="subcellular location">
    <subcellularLocation>
        <location evidence="1">Cell membrane</location>
    </subcellularLocation>
</comment>
<comment type="similarity">
    <text evidence="2">Belongs to the membrane fusion protein (MFP) (TC 8.A.1) family.</text>
</comment>
<dbReference type="EMBL" id="AMRJ01000008">
    <property type="protein sequence ID" value="EKF74780.1"/>
    <property type="molecule type" value="Genomic_DNA"/>
</dbReference>
<dbReference type="STRING" id="1177179.A11A3_07148"/>
<dbReference type="GO" id="GO:0015562">
    <property type="term" value="F:efflux transmembrane transporter activity"/>
    <property type="evidence" value="ECO:0007669"/>
    <property type="project" value="TreeGrafter"/>
</dbReference>
<dbReference type="Gene3D" id="6.10.140.1990">
    <property type="match status" value="1"/>
</dbReference>
<keyword evidence="5 7" id="KW-0175">Coiled coil</keyword>
<dbReference type="Pfam" id="PF25944">
    <property type="entry name" value="Beta-barrel_RND"/>
    <property type="match status" value="1"/>
</dbReference>
<evidence type="ECO:0000256" key="5">
    <source>
        <dbReference type="ARBA" id="ARBA00023054"/>
    </source>
</evidence>
<dbReference type="Gene3D" id="2.40.30.170">
    <property type="match status" value="1"/>
</dbReference>
<evidence type="ECO:0000313" key="12">
    <source>
        <dbReference type="Proteomes" id="UP000010164"/>
    </source>
</evidence>
<feature type="domain" description="Multidrug resistance protein MdtA-like beta-barrel" evidence="10">
    <location>
        <begin position="226"/>
        <end position="299"/>
    </location>
</feature>
<sequence length="382" mass="41566">MKNWMRRRPKTAVTVTLCVLLLLLAGWRWLGGSEPAQQWKTATVTRTDIESVVTALGTLEPSDYVDVGAQVSGQLTHLYVDVGDTVKQGQLLAQIDASVQQARVDAGLAELEALRAQLQQQQAELQLAQLQFQRQQRLRQADATSEDAFQSARSSLAVTRAQILVLKAQIKQKQSTVDGDQATLGYAKIYAPRDGTVVTLDAREGQTLNANQTAPVLMRIADLSSMLVSAQVSEADVDSLSEGMPVYFSTLGNSKVRYDSTLEQILPTPEEVNNVVLYTARFRVANPEGRLMSGMTAQVFFVEEAARDALAVPVTAVKDGPDGPRVQVLGNKGQPHWQAVTKGVTNRVLVAVTGLEEGQTVVTGKVSQAPAQTEDRRRRGLF</sequence>
<evidence type="ECO:0000256" key="1">
    <source>
        <dbReference type="ARBA" id="ARBA00004236"/>
    </source>
</evidence>
<evidence type="ECO:0000259" key="10">
    <source>
        <dbReference type="Pfam" id="PF25944"/>
    </source>
</evidence>
<dbReference type="InterPro" id="IPR058626">
    <property type="entry name" value="MdtA-like_b-barrel"/>
</dbReference>
<dbReference type="GO" id="GO:1990281">
    <property type="term" value="C:efflux pump complex"/>
    <property type="evidence" value="ECO:0007669"/>
    <property type="project" value="TreeGrafter"/>
</dbReference>
<evidence type="ECO:0000256" key="2">
    <source>
        <dbReference type="ARBA" id="ARBA00009477"/>
    </source>
</evidence>
<dbReference type="Proteomes" id="UP000010164">
    <property type="component" value="Unassembled WGS sequence"/>
</dbReference>
<dbReference type="GO" id="GO:1990961">
    <property type="term" value="P:xenobiotic detoxification by transmembrane export across the plasma membrane"/>
    <property type="evidence" value="ECO:0007669"/>
    <property type="project" value="InterPro"/>
</dbReference>
<dbReference type="Gene3D" id="2.40.420.20">
    <property type="match status" value="1"/>
</dbReference>
<reference evidence="11 12" key="1">
    <citation type="journal article" date="2012" name="J. Bacteriol.">
        <title>Genome Sequence of the Alkane-Degrading Bacterium Alcanivorax hongdengensis Type Strain A-11-3.</title>
        <authorList>
            <person name="Lai Q."/>
            <person name="Shao Z."/>
        </authorList>
    </citation>
    <scope>NUCLEOTIDE SEQUENCE [LARGE SCALE GENOMIC DNA]</scope>
    <source>
        <strain evidence="11 12">A-11-3</strain>
    </source>
</reference>